<evidence type="ECO:0000313" key="2">
    <source>
        <dbReference type="Proteomes" id="UP000263642"/>
    </source>
</evidence>
<dbReference type="AlphaFoldDB" id="A0A3D3R0V1"/>
<evidence type="ECO:0008006" key="3">
    <source>
        <dbReference type="Google" id="ProtNLM"/>
    </source>
</evidence>
<dbReference type="RefSeq" id="WP_278438262.1">
    <property type="nucleotide sequence ID" value="NZ_CAXBMG010000047.1"/>
</dbReference>
<gene>
    <name evidence="1" type="ORF">DIT97_01120</name>
</gene>
<sequence length="164" mass="17239">MIFQNPHFIQICLLLSLASTLTGCGNDGNVPVFPTSGVVLYDGKPMAGGGAISFVPLTPQKGKAAGGTINEDGSFVMSTYGEGDGSAAGEFRVTIYQSTSQEPDTESMPVDGQAEGAKVTEPIQIVEKDDIIPPIYSDATKSPVTVKIDPNGNNESLKIELERM</sequence>
<proteinExistence type="predicted"/>
<evidence type="ECO:0000313" key="1">
    <source>
        <dbReference type="EMBL" id="HCO21722.1"/>
    </source>
</evidence>
<dbReference type="Proteomes" id="UP000263642">
    <property type="component" value="Unassembled WGS sequence"/>
</dbReference>
<protein>
    <recommendedName>
        <fullName evidence="3">Carboxypeptidase regulatory-like domain-containing protein</fullName>
    </recommendedName>
</protein>
<accession>A0A3D3R0V1</accession>
<dbReference type="EMBL" id="DQAY01000008">
    <property type="protein sequence ID" value="HCO21722.1"/>
    <property type="molecule type" value="Genomic_DNA"/>
</dbReference>
<comment type="caution">
    <text evidence="1">The sequence shown here is derived from an EMBL/GenBank/DDBJ whole genome shotgun (WGS) entry which is preliminary data.</text>
</comment>
<name>A0A3D3R0V1_9PLAN</name>
<reference evidence="1 2" key="1">
    <citation type="journal article" date="2018" name="Nat. Biotechnol.">
        <title>A standardized bacterial taxonomy based on genome phylogeny substantially revises the tree of life.</title>
        <authorList>
            <person name="Parks D.H."/>
            <person name="Chuvochina M."/>
            <person name="Waite D.W."/>
            <person name="Rinke C."/>
            <person name="Skarshewski A."/>
            <person name="Chaumeil P.A."/>
            <person name="Hugenholtz P."/>
        </authorList>
    </citation>
    <scope>NUCLEOTIDE SEQUENCE [LARGE SCALE GENOMIC DNA]</scope>
    <source>
        <strain evidence="1">UBA9375</strain>
    </source>
</reference>
<organism evidence="1 2">
    <name type="scientific">Gimesia maris</name>
    <dbReference type="NCBI Taxonomy" id="122"/>
    <lineage>
        <taxon>Bacteria</taxon>
        <taxon>Pseudomonadati</taxon>
        <taxon>Planctomycetota</taxon>
        <taxon>Planctomycetia</taxon>
        <taxon>Planctomycetales</taxon>
        <taxon>Planctomycetaceae</taxon>
        <taxon>Gimesia</taxon>
    </lineage>
</organism>